<dbReference type="SUPFAM" id="SSF55729">
    <property type="entry name" value="Acyl-CoA N-acyltransferases (Nat)"/>
    <property type="match status" value="1"/>
</dbReference>
<feature type="domain" description="N-acetyltransferase" evidence="1">
    <location>
        <begin position="1"/>
        <end position="150"/>
    </location>
</feature>
<gene>
    <name evidence="2" type="ORF">R2G56_02555</name>
</gene>
<evidence type="ECO:0000313" key="3">
    <source>
        <dbReference type="Proteomes" id="UP001185659"/>
    </source>
</evidence>
<dbReference type="InterPro" id="IPR000182">
    <property type="entry name" value="GNAT_dom"/>
</dbReference>
<dbReference type="EMBL" id="JAWLIP010000001">
    <property type="protein sequence ID" value="MDV6225156.1"/>
    <property type="molecule type" value="Genomic_DNA"/>
</dbReference>
<proteinExistence type="predicted"/>
<dbReference type="PROSITE" id="PS51186">
    <property type="entry name" value="GNAT"/>
    <property type="match status" value="1"/>
</dbReference>
<protein>
    <submittedName>
        <fullName evidence="2">Acetyltransferase</fullName>
    </submittedName>
</protein>
<dbReference type="RefSeq" id="WP_317560357.1">
    <property type="nucleotide sequence ID" value="NZ_JAWLIP010000001.1"/>
</dbReference>
<keyword evidence="3" id="KW-1185">Reference proteome</keyword>
<reference evidence="2 3" key="1">
    <citation type="submission" date="2023-10" db="EMBL/GenBank/DDBJ databases">
        <authorList>
            <person name="Venkata Ramana C."/>
            <person name="Sasikala C."/>
            <person name="Dhurka M."/>
        </authorList>
    </citation>
    <scope>NUCLEOTIDE SEQUENCE [LARGE SCALE GENOMIC DNA]</scope>
    <source>
        <strain evidence="2 3">KCTC 32151</strain>
    </source>
</reference>
<name>A0ABU4AGB9_9HYPH</name>
<dbReference type="CDD" id="cd04301">
    <property type="entry name" value="NAT_SF"/>
    <property type="match status" value="1"/>
</dbReference>
<sequence>MQLILAKKTDRPLIDRMLREYLEELSPHGGVNDDYPYLDLYWQETDRRWPYLFRDGKTVTGFAFVRALEEDGVTFSMAEFTVLSNARRRGLGRSMAVSTMHRHPGAWEVSMMAGNQAAHIFWPKAIIAAGAENIEKSSDTDETIYRFSIAPAVS</sequence>
<organism evidence="2 3">
    <name type="scientific">Nitratireductor aquimarinus</name>
    <dbReference type="NCBI Taxonomy" id="889300"/>
    <lineage>
        <taxon>Bacteria</taxon>
        <taxon>Pseudomonadati</taxon>
        <taxon>Pseudomonadota</taxon>
        <taxon>Alphaproteobacteria</taxon>
        <taxon>Hyphomicrobiales</taxon>
        <taxon>Phyllobacteriaceae</taxon>
        <taxon>Nitratireductor</taxon>
    </lineage>
</organism>
<dbReference type="Proteomes" id="UP001185659">
    <property type="component" value="Unassembled WGS sequence"/>
</dbReference>
<evidence type="ECO:0000313" key="2">
    <source>
        <dbReference type="EMBL" id="MDV6225156.1"/>
    </source>
</evidence>
<accession>A0ABU4AGB9</accession>
<evidence type="ECO:0000259" key="1">
    <source>
        <dbReference type="PROSITE" id="PS51186"/>
    </source>
</evidence>
<dbReference type="Gene3D" id="3.40.630.30">
    <property type="match status" value="1"/>
</dbReference>
<dbReference type="InterPro" id="IPR016181">
    <property type="entry name" value="Acyl_CoA_acyltransferase"/>
</dbReference>
<comment type="caution">
    <text evidence="2">The sequence shown here is derived from an EMBL/GenBank/DDBJ whole genome shotgun (WGS) entry which is preliminary data.</text>
</comment>